<organism evidence="1 2">
    <name type="scientific">Candidatus Portnoybacteria bacterium CG_4_10_14_0_2_um_filter_44_20</name>
    <dbReference type="NCBI Taxonomy" id="1974799"/>
    <lineage>
        <taxon>Bacteria</taxon>
        <taxon>Candidatus Portnoyibacteriota</taxon>
    </lineage>
</organism>
<evidence type="ECO:0000313" key="1">
    <source>
        <dbReference type="EMBL" id="PIZ71435.1"/>
    </source>
</evidence>
<reference evidence="2" key="1">
    <citation type="submission" date="2017-09" db="EMBL/GenBank/DDBJ databases">
        <title>Depth-based differentiation of microbial function through sediment-hosted aquifers and enrichment of novel symbionts in the deep terrestrial subsurface.</title>
        <authorList>
            <person name="Probst A.J."/>
            <person name="Ladd B."/>
            <person name="Jarett J.K."/>
            <person name="Geller-Mcgrath D.E."/>
            <person name="Sieber C.M.K."/>
            <person name="Emerson J.B."/>
            <person name="Anantharaman K."/>
            <person name="Thomas B.C."/>
            <person name="Malmstrom R."/>
            <person name="Stieglmeier M."/>
            <person name="Klingl A."/>
            <person name="Woyke T."/>
            <person name="Ryan C.M."/>
            <person name="Banfield J.F."/>
        </authorList>
    </citation>
    <scope>NUCLEOTIDE SEQUENCE [LARGE SCALE GENOMIC DNA]</scope>
</reference>
<protein>
    <submittedName>
        <fullName evidence="1">Uncharacterized protein</fullName>
    </submittedName>
</protein>
<sequence>MKKKMGEKNDILSTEVNEKARKIFIGDGEYKEFLEFLVDGLGNAYDTLSSKPEPTPETVANLFADFNAKLNEKLMSLTAEQGLTIAKEFSRKSHVEFFALVSAEQRAEAKNGGGPFLKWVFVYQNIIGILAPSPCSGCGGHGHDDHKCSGGCGGKCGESCTRKEDES</sequence>
<proteinExistence type="predicted"/>
<comment type="caution">
    <text evidence="1">The sequence shown here is derived from an EMBL/GenBank/DDBJ whole genome shotgun (WGS) entry which is preliminary data.</text>
</comment>
<dbReference type="AlphaFoldDB" id="A0A2M7UJM5"/>
<dbReference type="EMBL" id="PFOG01000056">
    <property type="protein sequence ID" value="PIZ71435.1"/>
    <property type="molecule type" value="Genomic_DNA"/>
</dbReference>
<evidence type="ECO:0000313" key="2">
    <source>
        <dbReference type="Proteomes" id="UP000229805"/>
    </source>
</evidence>
<name>A0A2M7UJM5_9BACT</name>
<accession>A0A2M7UJM5</accession>
<dbReference type="Proteomes" id="UP000229805">
    <property type="component" value="Unassembled WGS sequence"/>
</dbReference>
<gene>
    <name evidence="1" type="ORF">COY11_01450</name>
</gene>